<dbReference type="InParanoid" id="A0A6P3VEE4"/>
<proteinExistence type="predicted"/>
<evidence type="ECO:0000313" key="3">
    <source>
        <dbReference type="RefSeq" id="XP_012373146.1"/>
    </source>
</evidence>
<dbReference type="CTD" id="105979345"/>
<dbReference type="OrthoDB" id="9450965at2759"/>
<dbReference type="RefSeq" id="XP_012373146.1">
    <property type="nucleotide sequence ID" value="XM_012517692.1"/>
</dbReference>
<feature type="region of interest" description="Disordered" evidence="1">
    <location>
        <begin position="1"/>
        <end position="43"/>
    </location>
</feature>
<dbReference type="InterPro" id="IPR040606">
    <property type="entry name" value="C19orf84"/>
</dbReference>
<organism evidence="2 3">
    <name type="scientific">Octodon degus</name>
    <name type="common">Degu</name>
    <name type="synonym">Sciurus degus</name>
    <dbReference type="NCBI Taxonomy" id="10160"/>
    <lineage>
        <taxon>Eukaryota</taxon>
        <taxon>Metazoa</taxon>
        <taxon>Chordata</taxon>
        <taxon>Craniata</taxon>
        <taxon>Vertebrata</taxon>
        <taxon>Euteleostomi</taxon>
        <taxon>Mammalia</taxon>
        <taxon>Eutheria</taxon>
        <taxon>Euarchontoglires</taxon>
        <taxon>Glires</taxon>
        <taxon>Rodentia</taxon>
        <taxon>Hystricomorpha</taxon>
        <taxon>Octodontidae</taxon>
        <taxon>Octodon</taxon>
    </lineage>
</organism>
<gene>
    <name evidence="3" type="primary">CUNH19orf84</name>
</gene>
<evidence type="ECO:0000313" key="2">
    <source>
        <dbReference type="Proteomes" id="UP000515203"/>
    </source>
</evidence>
<sequence>MEQRKEEVASQGNASLPLPSPGTEAWPPLPFQAQPPSFLGSPEPAHLGLPEHLASLTIPIRLDVLSYLLHNALLGAYSFQQSLPSCTCSTQACHTQPGIAPRPPRGCRHRPAWGRGPQRSGAGRAELLERDRAEGAGAGPQARAKRLPSPPTLQAQRGTKEAGGTEPPQDQLPAPEDWDTEY</sequence>
<dbReference type="Pfam" id="PF17703">
    <property type="entry name" value="C19orf84"/>
    <property type="match status" value="1"/>
</dbReference>
<reference evidence="3" key="1">
    <citation type="submission" date="2025-08" db="UniProtKB">
        <authorList>
            <consortium name="RefSeq"/>
        </authorList>
    </citation>
    <scope>IDENTIFICATION</scope>
</reference>
<name>A0A6P3VEE4_OCTDE</name>
<dbReference type="GeneID" id="105744009"/>
<feature type="region of interest" description="Disordered" evidence="1">
    <location>
        <begin position="90"/>
        <end position="182"/>
    </location>
</feature>
<accession>A0A6P3VEE4</accession>
<dbReference type="Proteomes" id="UP000515203">
    <property type="component" value="Unplaced"/>
</dbReference>
<keyword evidence="2" id="KW-1185">Reference proteome</keyword>
<dbReference type="AlphaFoldDB" id="A0A6P3VEE4"/>
<evidence type="ECO:0000256" key="1">
    <source>
        <dbReference type="SAM" id="MobiDB-lite"/>
    </source>
</evidence>
<protein>
    <submittedName>
        <fullName evidence="3">Uncharacterized protein C19orf84 homolog</fullName>
    </submittedName>
</protein>